<comment type="caution">
    <text evidence="13">The sequence shown here is derived from an EMBL/GenBank/DDBJ whole genome shotgun (WGS) entry which is preliminary data.</text>
</comment>
<dbReference type="PANTHER" id="PTHR23248">
    <property type="entry name" value="PHOSPHOLIPID SCRAMBLASE-RELATED"/>
    <property type="match status" value="1"/>
</dbReference>
<dbReference type="InterPro" id="IPR005552">
    <property type="entry name" value="Scramblase"/>
</dbReference>
<dbReference type="GO" id="GO:0005886">
    <property type="term" value="C:plasma membrane"/>
    <property type="evidence" value="ECO:0007669"/>
    <property type="project" value="TreeGrafter"/>
</dbReference>
<comment type="similarity">
    <text evidence="3 11">Belongs to the phospholipid scramblase family.</text>
</comment>
<evidence type="ECO:0000256" key="8">
    <source>
        <dbReference type="ARBA" id="ARBA00023136"/>
    </source>
</evidence>
<sequence>MRSVKRYNVKDDTGKKVFSILEDSECCNRSLCPGAHSFIMKVTNVSNQEVIRLVHPRFHCCGRNELEIQSPPGTAIGYVRKNWHCLPKFTVMDEEGELAFKIEGPCLCCTCCEDDNFELLSLNEEATEGSSGKILKPSSTSGPNAGQAGGANVPSDSVPVAPVYTIGPHPGRNEVYPTPAAGYMPPQVPMFMPVPDSPPGCPQGLEYLTQVDQLLVHQKVELMEVLTGWETNNQYVVKNSLGQQVFFAAEESDFCTRMVCGSVRSFLLHIQDNMGREDFMYFEHTQKQE</sequence>
<evidence type="ECO:0000256" key="4">
    <source>
        <dbReference type="ARBA" id="ARBA00022553"/>
    </source>
</evidence>
<protein>
    <recommendedName>
        <fullName evidence="11">Phospholipid scramblase</fullName>
    </recommendedName>
</protein>
<keyword evidence="10 11" id="KW-0449">Lipoprotein</keyword>
<gene>
    <name evidence="13" type="ORF">ROHU_014341</name>
</gene>
<evidence type="ECO:0000256" key="11">
    <source>
        <dbReference type="RuleBase" id="RU363116"/>
    </source>
</evidence>
<evidence type="ECO:0000256" key="12">
    <source>
        <dbReference type="SAM" id="MobiDB-lite"/>
    </source>
</evidence>
<comment type="cofactor">
    <cofactor evidence="1 11">
        <name>Ca(2+)</name>
        <dbReference type="ChEBI" id="CHEBI:29108"/>
    </cofactor>
</comment>
<evidence type="ECO:0000256" key="6">
    <source>
        <dbReference type="ARBA" id="ARBA00022837"/>
    </source>
</evidence>
<comment type="subcellular location">
    <subcellularLocation>
        <location evidence="2">Membrane</location>
        <topology evidence="2">Single-pass type II membrane protein</topology>
    </subcellularLocation>
</comment>
<evidence type="ECO:0000313" key="14">
    <source>
        <dbReference type="Proteomes" id="UP000290572"/>
    </source>
</evidence>
<dbReference type="AlphaFoldDB" id="A0A498NTW6"/>
<evidence type="ECO:0000313" key="13">
    <source>
        <dbReference type="EMBL" id="RXN35341.1"/>
    </source>
</evidence>
<accession>A0A498NTW6</accession>
<reference evidence="13 14" key="1">
    <citation type="submission" date="2018-03" db="EMBL/GenBank/DDBJ databases">
        <title>Draft genome sequence of Rohu Carp (Labeo rohita).</title>
        <authorList>
            <person name="Das P."/>
            <person name="Kushwaha B."/>
            <person name="Joshi C.G."/>
            <person name="Kumar D."/>
            <person name="Nagpure N.S."/>
            <person name="Sahoo L."/>
            <person name="Das S.P."/>
            <person name="Bit A."/>
            <person name="Patnaik S."/>
            <person name="Meher P.K."/>
            <person name="Jayasankar P."/>
            <person name="Koringa P.G."/>
            <person name="Patel N.V."/>
            <person name="Hinsu A.T."/>
            <person name="Kumar R."/>
            <person name="Pandey M."/>
            <person name="Agarwal S."/>
            <person name="Srivastava S."/>
            <person name="Singh M."/>
            <person name="Iquebal M.A."/>
            <person name="Jaiswal S."/>
            <person name="Angadi U.B."/>
            <person name="Kumar N."/>
            <person name="Raza M."/>
            <person name="Shah T.M."/>
            <person name="Rai A."/>
            <person name="Jena J.K."/>
        </authorList>
    </citation>
    <scope>NUCLEOTIDE SEQUENCE [LARGE SCALE GENOMIC DNA]</scope>
    <source>
        <strain evidence="13">DASCIFA01</strain>
        <tissue evidence="13">Testis</tissue>
    </source>
</reference>
<keyword evidence="8" id="KW-0472">Membrane</keyword>
<keyword evidence="14" id="KW-1185">Reference proteome</keyword>
<keyword evidence="5" id="KW-0812">Transmembrane</keyword>
<dbReference type="PANTHER" id="PTHR23248:SF38">
    <property type="entry name" value="PHOSPHOLIPID SCRAMBLASE 1"/>
    <property type="match status" value="1"/>
</dbReference>
<evidence type="ECO:0000256" key="3">
    <source>
        <dbReference type="ARBA" id="ARBA00005350"/>
    </source>
</evidence>
<keyword evidence="7" id="KW-1133">Transmembrane helix</keyword>
<evidence type="ECO:0000256" key="10">
    <source>
        <dbReference type="ARBA" id="ARBA00023288"/>
    </source>
</evidence>
<name>A0A498NTW6_LABRO</name>
<keyword evidence="9 11" id="KW-0564">Palmitate</keyword>
<feature type="region of interest" description="Disordered" evidence="12">
    <location>
        <begin position="128"/>
        <end position="156"/>
    </location>
</feature>
<evidence type="ECO:0000256" key="2">
    <source>
        <dbReference type="ARBA" id="ARBA00004606"/>
    </source>
</evidence>
<keyword evidence="6 11" id="KW-0106">Calcium</keyword>
<organism evidence="13 14">
    <name type="scientific">Labeo rohita</name>
    <name type="common">Indian major carp</name>
    <name type="synonym">Cyprinus rohita</name>
    <dbReference type="NCBI Taxonomy" id="84645"/>
    <lineage>
        <taxon>Eukaryota</taxon>
        <taxon>Metazoa</taxon>
        <taxon>Chordata</taxon>
        <taxon>Craniata</taxon>
        <taxon>Vertebrata</taxon>
        <taxon>Euteleostomi</taxon>
        <taxon>Actinopterygii</taxon>
        <taxon>Neopterygii</taxon>
        <taxon>Teleostei</taxon>
        <taxon>Ostariophysi</taxon>
        <taxon>Cypriniformes</taxon>
        <taxon>Cyprinidae</taxon>
        <taxon>Labeoninae</taxon>
        <taxon>Labeonini</taxon>
        <taxon>Labeo</taxon>
    </lineage>
</organism>
<dbReference type="Pfam" id="PF03803">
    <property type="entry name" value="Scramblase"/>
    <property type="match status" value="2"/>
</dbReference>
<dbReference type="EMBL" id="QBIY01011128">
    <property type="protein sequence ID" value="RXN35341.1"/>
    <property type="molecule type" value="Genomic_DNA"/>
</dbReference>
<dbReference type="GO" id="GO:0017128">
    <property type="term" value="F:phospholipid scramblase activity"/>
    <property type="evidence" value="ECO:0007669"/>
    <property type="project" value="InterPro"/>
</dbReference>
<proteinExistence type="inferred from homology"/>
<dbReference type="Proteomes" id="UP000290572">
    <property type="component" value="Unassembled WGS sequence"/>
</dbReference>
<comment type="function">
    <text evidence="11">May mediate accelerated ATP-independent bidirectional transbilayer migration of phospholipids upon binding calcium ions that results in a loss of phospholipid asymmetry in the plasma membrane.</text>
</comment>
<keyword evidence="4" id="KW-0597">Phosphoprotein</keyword>
<evidence type="ECO:0000256" key="9">
    <source>
        <dbReference type="ARBA" id="ARBA00023139"/>
    </source>
</evidence>
<evidence type="ECO:0000256" key="1">
    <source>
        <dbReference type="ARBA" id="ARBA00001913"/>
    </source>
</evidence>
<evidence type="ECO:0000256" key="7">
    <source>
        <dbReference type="ARBA" id="ARBA00022989"/>
    </source>
</evidence>
<evidence type="ECO:0000256" key="5">
    <source>
        <dbReference type="ARBA" id="ARBA00022692"/>
    </source>
</evidence>